<protein>
    <submittedName>
        <fullName evidence="1">Uncharacterized protein</fullName>
    </submittedName>
</protein>
<sequence>MPPSFFHIHPTEPLILQQHLHLSDPRIGYTESLFQLSGPSSRRTITITNLELHLQSAATLPRRGQLPFYSKHLFPDRYYFLGETLW</sequence>
<accession>A0A382DEG2</accession>
<proteinExistence type="predicted"/>
<dbReference type="AlphaFoldDB" id="A0A382DEG2"/>
<organism evidence="1">
    <name type="scientific">marine metagenome</name>
    <dbReference type="NCBI Taxonomy" id="408172"/>
    <lineage>
        <taxon>unclassified sequences</taxon>
        <taxon>metagenomes</taxon>
        <taxon>ecological metagenomes</taxon>
    </lineage>
</organism>
<dbReference type="EMBL" id="UINC01038979">
    <property type="protein sequence ID" value="SVB36788.1"/>
    <property type="molecule type" value="Genomic_DNA"/>
</dbReference>
<gene>
    <name evidence="1" type="ORF">METZ01_LOCUS189642</name>
</gene>
<evidence type="ECO:0000313" key="1">
    <source>
        <dbReference type="EMBL" id="SVB36788.1"/>
    </source>
</evidence>
<reference evidence="1" key="1">
    <citation type="submission" date="2018-05" db="EMBL/GenBank/DDBJ databases">
        <authorList>
            <person name="Lanie J.A."/>
            <person name="Ng W.-L."/>
            <person name="Kazmierczak K.M."/>
            <person name="Andrzejewski T.M."/>
            <person name="Davidsen T.M."/>
            <person name="Wayne K.J."/>
            <person name="Tettelin H."/>
            <person name="Glass J.I."/>
            <person name="Rusch D."/>
            <person name="Podicherti R."/>
            <person name="Tsui H.-C.T."/>
            <person name="Winkler M.E."/>
        </authorList>
    </citation>
    <scope>NUCLEOTIDE SEQUENCE</scope>
</reference>
<name>A0A382DEG2_9ZZZZ</name>